<feature type="chain" id="PRO_5022093975" description="DUF1570 domain-containing protein" evidence="1">
    <location>
        <begin position="28"/>
        <end position="521"/>
    </location>
</feature>
<dbReference type="KEGG" id="ccos:Pan44_20750"/>
<protein>
    <recommendedName>
        <fullName evidence="4">DUF1570 domain-containing protein</fullName>
    </recommendedName>
</protein>
<evidence type="ECO:0008006" key="4">
    <source>
        <dbReference type="Google" id="ProtNLM"/>
    </source>
</evidence>
<evidence type="ECO:0000313" key="2">
    <source>
        <dbReference type="EMBL" id="QDT54048.1"/>
    </source>
</evidence>
<dbReference type="EMBL" id="CP036271">
    <property type="protein sequence ID" value="QDT54048.1"/>
    <property type="molecule type" value="Genomic_DNA"/>
</dbReference>
<sequence precursor="true">MPRRICRLFILAAAFLPVVSPPPSAQAAPPASPARNTLYDRLLGDYETRHARFAAQVEILAAEEQDPAEAQRLRALAGPPEVRSLQMMELPETPTPPLPADLPGAERNRLLRLRALESDYANDLYKLGQKAKSNGQISLAWRFIQEAAYRNPDHEGARTSLGYVLYQNAWTTPFRRQMLVQGNVWHDRFGWLSTDDLPKYLAGERRAKDRRWLPADRDAAIRADWANAWEVDSEHFHVRSNHSLERAVEISVELERFHDYFVREFAPVFMTPQQMQKLFQGAGGKVGTKRHIVHYYRTREEFQKRLVGKQSEAAFSDGMYMPDDRIAFFFDRPGENDRVAETMYHEMTHQILCESSLKLVGVGNWDEGDFWLVEGLACYLESFQPLGRGGTVGDPGHLRIDWARRFLVDEEFFVPLERFTAMTQREFQCADMVNGPARIKRLQQLYAQAAGVTHFFMHSGDGRYRDALVKYLADIYSADQRVRKNNPTLAELTGVPFEELDRQYQDYIRGLPASTRTATRP</sequence>
<dbReference type="Proteomes" id="UP000315700">
    <property type="component" value="Chromosome"/>
</dbReference>
<evidence type="ECO:0000256" key="1">
    <source>
        <dbReference type="SAM" id="SignalP"/>
    </source>
</evidence>
<proteinExistence type="predicted"/>
<reference evidence="2 3" key="1">
    <citation type="submission" date="2019-02" db="EMBL/GenBank/DDBJ databases">
        <title>Deep-cultivation of Planctomycetes and their phenomic and genomic characterization uncovers novel biology.</title>
        <authorList>
            <person name="Wiegand S."/>
            <person name="Jogler M."/>
            <person name="Boedeker C."/>
            <person name="Pinto D."/>
            <person name="Vollmers J."/>
            <person name="Rivas-Marin E."/>
            <person name="Kohn T."/>
            <person name="Peeters S.H."/>
            <person name="Heuer A."/>
            <person name="Rast P."/>
            <person name="Oberbeckmann S."/>
            <person name="Bunk B."/>
            <person name="Jeske O."/>
            <person name="Meyerdierks A."/>
            <person name="Storesund J.E."/>
            <person name="Kallscheuer N."/>
            <person name="Luecker S."/>
            <person name="Lage O.M."/>
            <person name="Pohl T."/>
            <person name="Merkel B.J."/>
            <person name="Hornburger P."/>
            <person name="Mueller R.-W."/>
            <person name="Bruemmer F."/>
            <person name="Labrenz M."/>
            <person name="Spormann A.M."/>
            <person name="Op den Camp H."/>
            <person name="Overmann J."/>
            <person name="Amann R."/>
            <person name="Jetten M.S.M."/>
            <person name="Mascher T."/>
            <person name="Medema M.H."/>
            <person name="Devos D.P."/>
            <person name="Kaster A.-K."/>
            <person name="Ovreas L."/>
            <person name="Rohde M."/>
            <person name="Galperin M.Y."/>
            <person name="Jogler C."/>
        </authorList>
    </citation>
    <scope>NUCLEOTIDE SEQUENCE [LARGE SCALE GENOMIC DNA]</scope>
    <source>
        <strain evidence="2 3">Pan44</strain>
    </source>
</reference>
<evidence type="ECO:0000313" key="3">
    <source>
        <dbReference type="Proteomes" id="UP000315700"/>
    </source>
</evidence>
<dbReference type="RefSeq" id="WP_145029759.1">
    <property type="nucleotide sequence ID" value="NZ_CP036271.1"/>
</dbReference>
<dbReference type="AlphaFoldDB" id="A0A517SD50"/>
<name>A0A517SD50_9PLAN</name>
<dbReference type="InParanoid" id="A0A517SD50"/>
<keyword evidence="1" id="KW-0732">Signal</keyword>
<gene>
    <name evidence="2" type="ORF">Pan44_20750</name>
</gene>
<accession>A0A517SD50</accession>
<dbReference type="OrthoDB" id="228844at2"/>
<keyword evidence="3" id="KW-1185">Reference proteome</keyword>
<organism evidence="2 3">
    <name type="scientific">Caulifigura coniformis</name>
    <dbReference type="NCBI Taxonomy" id="2527983"/>
    <lineage>
        <taxon>Bacteria</taxon>
        <taxon>Pseudomonadati</taxon>
        <taxon>Planctomycetota</taxon>
        <taxon>Planctomycetia</taxon>
        <taxon>Planctomycetales</taxon>
        <taxon>Planctomycetaceae</taxon>
        <taxon>Caulifigura</taxon>
    </lineage>
</organism>
<feature type="signal peptide" evidence="1">
    <location>
        <begin position="1"/>
        <end position="27"/>
    </location>
</feature>